<dbReference type="SUPFAM" id="SSF55347">
    <property type="entry name" value="Glyceraldehyde-3-phosphate dehydrogenase-like, C-terminal domain"/>
    <property type="match status" value="1"/>
</dbReference>
<evidence type="ECO:0000256" key="15">
    <source>
        <dbReference type="SAM" id="MobiDB-lite"/>
    </source>
</evidence>
<dbReference type="PANTHER" id="PTHR11510">
    <property type="entry name" value="MYO-INOSITOL-1 PHOSPHATE SYNTHASE"/>
    <property type="match status" value="1"/>
</dbReference>
<accession>A0AA40KBF1</accession>
<name>A0AA40KBF1_9PEZI</name>
<dbReference type="PIRSF" id="PIRSF015578">
    <property type="entry name" value="Myoinos-ppht_syn"/>
    <property type="match status" value="1"/>
</dbReference>
<protein>
    <recommendedName>
        <fullName evidence="6">inositol-3-phosphate synthase</fullName>
        <ecNumber evidence="6">5.5.1.4</ecNumber>
    </recommendedName>
</protein>
<dbReference type="Pfam" id="PF01658">
    <property type="entry name" value="Inos-1-P_synth"/>
    <property type="match status" value="1"/>
</dbReference>
<evidence type="ECO:0000259" key="16">
    <source>
        <dbReference type="Pfam" id="PF01658"/>
    </source>
</evidence>
<keyword evidence="10" id="KW-0520">NAD</keyword>
<dbReference type="AlphaFoldDB" id="A0AA40KBF1"/>
<gene>
    <name evidence="17" type="ORF">B0T18DRAFT_405031</name>
</gene>
<reference evidence="17" key="1">
    <citation type="submission" date="2023-06" db="EMBL/GenBank/DDBJ databases">
        <title>Genome-scale phylogeny and comparative genomics of the fungal order Sordariales.</title>
        <authorList>
            <consortium name="Lawrence Berkeley National Laboratory"/>
            <person name="Hensen N."/>
            <person name="Bonometti L."/>
            <person name="Westerberg I."/>
            <person name="Brannstrom I.O."/>
            <person name="Guillou S."/>
            <person name="Cros-Aarteil S."/>
            <person name="Calhoun S."/>
            <person name="Haridas S."/>
            <person name="Kuo A."/>
            <person name="Mondo S."/>
            <person name="Pangilinan J."/>
            <person name="Riley R."/>
            <person name="LaButti K."/>
            <person name="Andreopoulos B."/>
            <person name="Lipzen A."/>
            <person name="Chen C."/>
            <person name="Yanf M."/>
            <person name="Daum C."/>
            <person name="Ng V."/>
            <person name="Clum A."/>
            <person name="Steindorff A."/>
            <person name="Ohm R."/>
            <person name="Martin F."/>
            <person name="Silar P."/>
            <person name="Natvig D."/>
            <person name="Lalanne C."/>
            <person name="Gautier V."/>
            <person name="Ament-velasquez S.L."/>
            <person name="Kruys A."/>
            <person name="Hutchinson M.I."/>
            <person name="Powell A.J."/>
            <person name="Barry K."/>
            <person name="Miller A.N."/>
            <person name="Grigoriev I.V."/>
            <person name="Debuchy R."/>
            <person name="Gladieux P."/>
            <person name="Thoren M.H."/>
            <person name="Johannesson H."/>
        </authorList>
    </citation>
    <scope>NUCLEOTIDE SEQUENCE</scope>
    <source>
        <strain evidence="17">SMH3187-1</strain>
    </source>
</reference>
<dbReference type="GO" id="GO:0004512">
    <property type="term" value="F:inositol-3-phosphate synthase activity"/>
    <property type="evidence" value="ECO:0007669"/>
    <property type="project" value="UniProtKB-EC"/>
</dbReference>
<organism evidence="17 18">
    <name type="scientific">Schizothecium vesticola</name>
    <dbReference type="NCBI Taxonomy" id="314040"/>
    <lineage>
        <taxon>Eukaryota</taxon>
        <taxon>Fungi</taxon>
        <taxon>Dikarya</taxon>
        <taxon>Ascomycota</taxon>
        <taxon>Pezizomycotina</taxon>
        <taxon>Sordariomycetes</taxon>
        <taxon>Sordariomycetidae</taxon>
        <taxon>Sordariales</taxon>
        <taxon>Schizotheciaceae</taxon>
        <taxon>Schizothecium</taxon>
    </lineage>
</organism>
<keyword evidence="8" id="KW-0444">Lipid biosynthesis</keyword>
<keyword evidence="14" id="KW-1208">Phospholipid metabolism</keyword>
<dbReference type="InterPro" id="IPR013021">
    <property type="entry name" value="Myo-inos-1-P_Synthase_GAPDH"/>
</dbReference>
<comment type="subcellular location">
    <subcellularLocation>
        <location evidence="3">Cytoplasm</location>
    </subcellularLocation>
</comment>
<keyword evidence="7" id="KW-0963">Cytoplasm</keyword>
<dbReference type="GO" id="GO:0005737">
    <property type="term" value="C:cytoplasm"/>
    <property type="evidence" value="ECO:0007669"/>
    <property type="project" value="UniProtKB-SubCell"/>
</dbReference>
<evidence type="ECO:0000256" key="5">
    <source>
        <dbReference type="ARBA" id="ARBA00010813"/>
    </source>
</evidence>
<evidence type="ECO:0000256" key="1">
    <source>
        <dbReference type="ARBA" id="ARBA00000113"/>
    </source>
</evidence>
<dbReference type="GO" id="GO:0006021">
    <property type="term" value="P:inositol biosynthetic process"/>
    <property type="evidence" value="ECO:0007669"/>
    <property type="project" value="UniProtKB-KW"/>
</dbReference>
<evidence type="ECO:0000256" key="4">
    <source>
        <dbReference type="ARBA" id="ARBA00005117"/>
    </source>
</evidence>
<keyword evidence="12" id="KW-0594">Phospholipid biosynthesis</keyword>
<comment type="catalytic activity">
    <reaction evidence="1">
        <text>D-glucose 6-phosphate = 1D-myo-inositol 3-phosphate</text>
        <dbReference type="Rhea" id="RHEA:10716"/>
        <dbReference type="ChEBI" id="CHEBI:58401"/>
        <dbReference type="ChEBI" id="CHEBI:61548"/>
        <dbReference type="EC" id="5.5.1.4"/>
    </reaction>
</comment>
<dbReference type="GO" id="GO:0008654">
    <property type="term" value="P:phospholipid biosynthetic process"/>
    <property type="evidence" value="ECO:0007669"/>
    <property type="project" value="UniProtKB-KW"/>
</dbReference>
<dbReference type="EC" id="5.5.1.4" evidence="6"/>
<dbReference type="Gene3D" id="3.40.50.720">
    <property type="entry name" value="NAD(P)-binding Rossmann-like Domain"/>
    <property type="match status" value="2"/>
</dbReference>
<evidence type="ECO:0000256" key="6">
    <source>
        <dbReference type="ARBA" id="ARBA00012125"/>
    </source>
</evidence>
<dbReference type="Proteomes" id="UP001172155">
    <property type="component" value="Unassembled WGS sequence"/>
</dbReference>
<dbReference type="Pfam" id="PF07994">
    <property type="entry name" value="NAD_binding_5"/>
    <property type="match status" value="1"/>
</dbReference>
<dbReference type="InterPro" id="IPR036291">
    <property type="entry name" value="NAD(P)-bd_dom_sf"/>
</dbReference>
<evidence type="ECO:0000256" key="3">
    <source>
        <dbReference type="ARBA" id="ARBA00004496"/>
    </source>
</evidence>
<evidence type="ECO:0000256" key="13">
    <source>
        <dbReference type="ARBA" id="ARBA00023235"/>
    </source>
</evidence>
<evidence type="ECO:0000256" key="9">
    <source>
        <dbReference type="ARBA" id="ARBA00022550"/>
    </source>
</evidence>
<evidence type="ECO:0000256" key="14">
    <source>
        <dbReference type="ARBA" id="ARBA00023264"/>
    </source>
</evidence>
<keyword evidence="13" id="KW-0413">Isomerase</keyword>
<feature type="region of interest" description="Disordered" evidence="15">
    <location>
        <begin position="1"/>
        <end position="29"/>
    </location>
</feature>
<comment type="similarity">
    <text evidence="5">Belongs to the myo-inositol 1-phosphate synthase family.</text>
</comment>
<evidence type="ECO:0000313" key="18">
    <source>
        <dbReference type="Proteomes" id="UP001172155"/>
    </source>
</evidence>
<dbReference type="FunFam" id="3.40.50.720:FF:000069">
    <property type="entry name" value="Inositol-3-phosphate synthase 1"/>
    <property type="match status" value="1"/>
</dbReference>
<keyword evidence="9" id="KW-0398">Inositol biosynthesis</keyword>
<sequence length="544" mass="59071">MAPHAETDMASVNGGGHSNGSSNGSAAARPLFTVSSPNVAYTDAEIRSKYTYRTTLVDRAEDGKYVAVPKETLYDFKVDRKIPKLGVMLVGLGGNNGSTVTAGIIANRRGLKWDTREGPRAANYYGSVIMGSTMKLGTDAKSGKDVNIPFHDVLPMVHPNDLVIGGWDISKLDLAAAMDRAQVLEPTLKALVRKEMAAIAPLPSIYYPDFIAANQEDRADNLIPGSKASMEHVERIRKDIRDFKAANGLDKVVVQWTANTERFSDLLEGVNDTAENLLKAIEAGHEEVSPSTVFAVACILEKTPFINGSPQNTFVPGAIQLAEQHHAFIGGDDFKSGQTKMKSALVDFLINAGIKLTSIASYNHLGNNDGKNLSSQKQFRSKEISKSNVVDDMVEANNVLYAPGEHPDHTVVIKYMPAVGDNKRALDEYYAEIFMGGHQTISIFNVCEDSLLASPLIIDLVILAEMMTRIQWKASGPAAQGDTDYKGFHSVLSILSYMLKAPLTPPGTPVINSLAKQRAAMTNIFRACVGLEPESDMTLEHKLF</sequence>
<evidence type="ECO:0000256" key="10">
    <source>
        <dbReference type="ARBA" id="ARBA00023027"/>
    </source>
</evidence>
<dbReference type="SUPFAM" id="SSF51735">
    <property type="entry name" value="NAD(P)-binding Rossmann-fold domains"/>
    <property type="match status" value="1"/>
</dbReference>
<comment type="pathway">
    <text evidence="4">Polyol metabolism; myo-inositol biosynthesis; myo-inositol from D-glucose 6-phosphate: step 1/2.</text>
</comment>
<keyword evidence="18" id="KW-1185">Reference proteome</keyword>
<proteinExistence type="inferred from homology"/>
<evidence type="ECO:0000256" key="12">
    <source>
        <dbReference type="ARBA" id="ARBA00023209"/>
    </source>
</evidence>
<evidence type="ECO:0000256" key="7">
    <source>
        <dbReference type="ARBA" id="ARBA00022490"/>
    </source>
</evidence>
<feature type="domain" description="Myo-inositol-1-phosphate synthase GAPDH-like" evidence="16">
    <location>
        <begin position="337"/>
        <end position="450"/>
    </location>
</feature>
<comment type="cofactor">
    <cofactor evidence="2">
        <name>NAD(+)</name>
        <dbReference type="ChEBI" id="CHEBI:57540"/>
    </cofactor>
</comment>
<comment type="caution">
    <text evidence="17">The sequence shown here is derived from an EMBL/GenBank/DDBJ whole genome shotgun (WGS) entry which is preliminary data.</text>
</comment>
<feature type="compositionally biased region" description="Low complexity" evidence="15">
    <location>
        <begin position="19"/>
        <end position="28"/>
    </location>
</feature>
<dbReference type="FunFam" id="3.40.50.720:FF:000204">
    <property type="entry name" value="Inositol-3-phosphate synthase 1-B"/>
    <property type="match status" value="1"/>
</dbReference>
<keyword evidence="11" id="KW-0443">Lipid metabolism</keyword>
<evidence type="ECO:0000256" key="8">
    <source>
        <dbReference type="ARBA" id="ARBA00022516"/>
    </source>
</evidence>
<evidence type="ECO:0000256" key="11">
    <source>
        <dbReference type="ARBA" id="ARBA00023098"/>
    </source>
</evidence>
<dbReference type="InterPro" id="IPR002587">
    <property type="entry name" value="Myo-inos-1-P_Synthase"/>
</dbReference>
<dbReference type="EMBL" id="JAUKUD010000002">
    <property type="protein sequence ID" value="KAK0752522.1"/>
    <property type="molecule type" value="Genomic_DNA"/>
</dbReference>
<evidence type="ECO:0000313" key="17">
    <source>
        <dbReference type="EMBL" id="KAK0752522.1"/>
    </source>
</evidence>
<evidence type="ECO:0000256" key="2">
    <source>
        <dbReference type="ARBA" id="ARBA00001911"/>
    </source>
</evidence>